<keyword evidence="2" id="KW-0964">Secreted</keyword>
<dbReference type="Pfam" id="PF18884">
    <property type="entry name" value="TSP3_bac"/>
    <property type="match status" value="2"/>
</dbReference>
<dbReference type="InterPro" id="IPR059100">
    <property type="entry name" value="TSP3_bac"/>
</dbReference>
<keyword evidence="6" id="KW-0472">Membrane</keyword>
<sequence>MSRKAVIGIVIILILSIIAGVAVFVIISLGKQQDAEQSSDTTSQIGLTGSDSLSVDPLADPDNDGLTNAQESLWGTNPNNPDSDADGYKDGEEVAACHNPLVPTPNDKLLNCKPGQQANISPAPSGAPQSSDPFFLTAPAPIGGSINLTQAYATAVKDSDKSPVTFSQFISNQPVTTSLPQINDAAIRKNSDSSPAALSLYMKTAGNLSSLSDKPRLTIALNDFFNNRSTYGFETLAQSVELFQSRLKLASVPNSALEYDKLLLGYTELLAATFRQITDFPNDQIKAMAGIRQLDAIDRLYFPQIAQQRDQLFATIPQQ</sequence>
<keyword evidence="4" id="KW-0106">Calcium</keyword>
<proteinExistence type="predicted"/>
<accession>A0A1G1X7V9</accession>
<feature type="region of interest" description="Disordered" evidence="5">
    <location>
        <begin position="35"/>
        <end position="90"/>
    </location>
</feature>
<evidence type="ECO:0000313" key="7">
    <source>
        <dbReference type="EMBL" id="OGY36058.1"/>
    </source>
</evidence>
<feature type="region of interest" description="Disordered" evidence="5">
    <location>
        <begin position="107"/>
        <end position="133"/>
    </location>
</feature>
<keyword evidence="3" id="KW-0732">Signal</keyword>
<dbReference type="AlphaFoldDB" id="A0A1G1X7V9"/>
<evidence type="ECO:0000256" key="4">
    <source>
        <dbReference type="ARBA" id="ARBA00022837"/>
    </source>
</evidence>
<name>A0A1G1X7V9_9BACT</name>
<keyword evidence="6" id="KW-0812">Transmembrane</keyword>
<keyword evidence="6" id="KW-1133">Transmembrane helix</keyword>
<feature type="compositionally biased region" description="Polar residues" evidence="5">
    <location>
        <begin position="35"/>
        <end position="53"/>
    </location>
</feature>
<organism evidence="7 8">
    <name type="scientific">Candidatus Andersenbacteria bacterium RIFCSPHIGHO2_12_FULL_45_11b</name>
    <dbReference type="NCBI Taxonomy" id="1797282"/>
    <lineage>
        <taxon>Bacteria</taxon>
        <taxon>Candidatus Anderseniibacteriota</taxon>
    </lineage>
</organism>
<dbReference type="EMBL" id="MHHS01000039">
    <property type="protein sequence ID" value="OGY36058.1"/>
    <property type="molecule type" value="Genomic_DNA"/>
</dbReference>
<evidence type="ECO:0000256" key="6">
    <source>
        <dbReference type="SAM" id="Phobius"/>
    </source>
</evidence>
<feature type="compositionally biased region" description="Polar residues" evidence="5">
    <location>
        <begin position="114"/>
        <end position="132"/>
    </location>
</feature>
<comment type="subcellular location">
    <subcellularLocation>
        <location evidence="1">Secreted</location>
    </subcellularLocation>
</comment>
<feature type="transmembrane region" description="Helical" evidence="6">
    <location>
        <begin position="6"/>
        <end position="29"/>
    </location>
</feature>
<protein>
    <submittedName>
        <fullName evidence="7">Uncharacterized protein</fullName>
    </submittedName>
</protein>
<evidence type="ECO:0000256" key="3">
    <source>
        <dbReference type="ARBA" id="ARBA00022729"/>
    </source>
</evidence>
<evidence type="ECO:0000256" key="5">
    <source>
        <dbReference type="SAM" id="MobiDB-lite"/>
    </source>
</evidence>
<comment type="caution">
    <text evidence="7">The sequence shown here is derived from an EMBL/GenBank/DDBJ whole genome shotgun (WGS) entry which is preliminary data.</text>
</comment>
<reference evidence="7 8" key="1">
    <citation type="journal article" date="2016" name="Nat. Commun.">
        <title>Thousands of microbial genomes shed light on interconnected biogeochemical processes in an aquifer system.</title>
        <authorList>
            <person name="Anantharaman K."/>
            <person name="Brown C.T."/>
            <person name="Hug L.A."/>
            <person name="Sharon I."/>
            <person name="Castelle C.J."/>
            <person name="Probst A.J."/>
            <person name="Thomas B.C."/>
            <person name="Singh A."/>
            <person name="Wilkins M.J."/>
            <person name="Karaoz U."/>
            <person name="Brodie E.L."/>
            <person name="Williams K.H."/>
            <person name="Hubbard S.S."/>
            <person name="Banfield J.F."/>
        </authorList>
    </citation>
    <scope>NUCLEOTIDE SEQUENCE [LARGE SCALE GENOMIC DNA]</scope>
</reference>
<evidence type="ECO:0000313" key="8">
    <source>
        <dbReference type="Proteomes" id="UP000177941"/>
    </source>
</evidence>
<feature type="compositionally biased region" description="Polar residues" evidence="5">
    <location>
        <begin position="65"/>
        <end position="82"/>
    </location>
</feature>
<gene>
    <name evidence="7" type="ORF">A3E36_02420</name>
</gene>
<evidence type="ECO:0000256" key="1">
    <source>
        <dbReference type="ARBA" id="ARBA00004613"/>
    </source>
</evidence>
<dbReference type="Proteomes" id="UP000177941">
    <property type="component" value="Unassembled WGS sequence"/>
</dbReference>
<evidence type="ECO:0000256" key="2">
    <source>
        <dbReference type="ARBA" id="ARBA00022525"/>
    </source>
</evidence>